<organism evidence="1 2">
    <name type="scientific">Rotaria sordida</name>
    <dbReference type="NCBI Taxonomy" id="392033"/>
    <lineage>
        <taxon>Eukaryota</taxon>
        <taxon>Metazoa</taxon>
        <taxon>Spiralia</taxon>
        <taxon>Gnathifera</taxon>
        <taxon>Rotifera</taxon>
        <taxon>Eurotatoria</taxon>
        <taxon>Bdelloidea</taxon>
        <taxon>Philodinida</taxon>
        <taxon>Philodinidae</taxon>
        <taxon>Rotaria</taxon>
    </lineage>
</organism>
<dbReference type="AlphaFoldDB" id="A0A815RC59"/>
<comment type="caution">
    <text evidence="1">The sequence shown here is derived from an EMBL/GenBank/DDBJ whole genome shotgun (WGS) entry which is preliminary data.</text>
</comment>
<evidence type="ECO:0000313" key="1">
    <source>
        <dbReference type="EMBL" id="CAF1475093.1"/>
    </source>
</evidence>
<dbReference type="SUPFAM" id="SSF53098">
    <property type="entry name" value="Ribonuclease H-like"/>
    <property type="match status" value="1"/>
</dbReference>
<protein>
    <submittedName>
        <fullName evidence="1">Uncharacterized protein</fullName>
    </submittedName>
</protein>
<dbReference type="EMBL" id="CAJNOT010005790">
    <property type="protein sequence ID" value="CAF1475093.1"/>
    <property type="molecule type" value="Genomic_DNA"/>
</dbReference>
<accession>A0A815RC59</accession>
<evidence type="ECO:0000313" key="2">
    <source>
        <dbReference type="Proteomes" id="UP000663864"/>
    </source>
</evidence>
<proteinExistence type="predicted"/>
<name>A0A815RC59_9BILA</name>
<dbReference type="Proteomes" id="UP000663864">
    <property type="component" value="Unassembled WGS sequence"/>
</dbReference>
<reference evidence="1" key="1">
    <citation type="submission" date="2021-02" db="EMBL/GenBank/DDBJ databases">
        <authorList>
            <person name="Nowell W R."/>
        </authorList>
    </citation>
    <scope>NUCLEOTIDE SEQUENCE</scope>
</reference>
<gene>
    <name evidence="1" type="ORF">ZHD862_LOCUS36312</name>
</gene>
<dbReference type="InterPro" id="IPR012337">
    <property type="entry name" value="RNaseH-like_sf"/>
</dbReference>
<sequence length="462" mass="54448">MSFIVKPSQLRDPAKPPTDLAARSLKNWYKNTNKQLQNYDYQLNYPPFYVPDVCYQVFHIHRYISLEQLQTIIAHIKSCRSFSIDMESDRYTHELALIQIHTIPSQLPGIVILLELFHLPLVDTILFQQIYSLVQLIFYSGNTLYSCGPLVAELEKARPYNLFSFPLALNYINLQRRFKPWIERTLPHSEECKSEHINSQPYRCDCIPHIGTKETWSLQKAVRYACNQFLDKSYTKSRWKKLLDPLYSTLPSPTLNNMTYYAIYDVLAVSYLRRPVLESWDLDQLKEATVASLLTVPLFTFGELEDISDDDINGTEQTSTLNLIHEPQIADELIIHADDLNLLSDEPTVLPSIPTQLLLTKVKSHSRRSIQSRTKRNKTRNSTRRLFRYRHAIRRDLYHKFPMFMVKMILKKLNIQFVHVTRDVNELLIVIKNKHLREQYEETIPMNYFDRDHYIHAKQLLK</sequence>